<feature type="transmembrane region" description="Helical" evidence="2">
    <location>
        <begin position="133"/>
        <end position="159"/>
    </location>
</feature>
<proteinExistence type="predicted"/>
<protein>
    <submittedName>
        <fullName evidence="3">Uncharacterized protein</fullName>
    </submittedName>
</protein>
<feature type="transmembrane region" description="Helical" evidence="2">
    <location>
        <begin position="201"/>
        <end position="218"/>
    </location>
</feature>
<keyword evidence="4" id="KW-1185">Reference proteome</keyword>
<keyword evidence="2" id="KW-0812">Transmembrane</keyword>
<keyword evidence="2" id="KW-1133">Transmembrane helix</keyword>
<evidence type="ECO:0000313" key="4">
    <source>
        <dbReference type="Proteomes" id="UP001596183"/>
    </source>
</evidence>
<gene>
    <name evidence="3" type="ORF">ACFP2V_14535</name>
</gene>
<dbReference type="Proteomes" id="UP001596183">
    <property type="component" value="Unassembled WGS sequence"/>
</dbReference>
<feature type="region of interest" description="Disordered" evidence="1">
    <location>
        <begin position="561"/>
        <end position="583"/>
    </location>
</feature>
<evidence type="ECO:0000256" key="1">
    <source>
        <dbReference type="SAM" id="MobiDB-lite"/>
    </source>
</evidence>
<keyword evidence="2" id="KW-0472">Membrane</keyword>
<sequence>MSTAYVPQQPHHPDGPAPPEVLSVPPHASEATRLLCGGVYVDPDYRDRVIDELYLHEQRIVAPSLGFDAARVLAHALRARRQELLWSAGVIGLWTVGIAVTGGLLAGLLLSSLLLGLVPWVGGGAQQPPPHRLLAASLLCWAGRLLLVVYAVLVVAMAFGAGPGGSGSPSDPYGSSGSYDTGGFGGLGDLGLPFAGAVEPWRAWLAIGVVALIAWCAAAQRDGFARAFGAELSPQRFPDAVNDPAERGEGERFARLMRRIRREQHASLIMYDEERPFCGAGAAHDTWVLAVELRPDEERENRQPLGNRVILDRVRPLIEQLREPAEHAGTPVRDRLRGLEIDECVFLPVEGLTDRDQAPYTPEAFERHLLRAVEEGGEKRRHFLRVRVGAWEEELGVTVYVRVHTQGRMLMLEIAPHVMPPVRQEFKRADHVAHGVRTGPVSDKIVSAATLMPGSAGRALVSLFRGAVFAWRLLTGGHRSALPEGPALSVRELAARDTKSTFQEMDVARYLRSIQDRVGHGVRLALAEAGYETGEFVQKIVNISNGAVSINRVEGSTFAIGENSSATNGGPGPQRGASGNDGT</sequence>
<name>A0ABW0XNS7_9ACTN</name>
<feature type="compositionally biased region" description="Gly residues" evidence="1">
    <location>
        <begin position="569"/>
        <end position="583"/>
    </location>
</feature>
<organism evidence="3 4">
    <name type="scientific">Streptomyces incanus</name>
    <dbReference type="NCBI Taxonomy" id="887453"/>
    <lineage>
        <taxon>Bacteria</taxon>
        <taxon>Bacillati</taxon>
        <taxon>Actinomycetota</taxon>
        <taxon>Actinomycetes</taxon>
        <taxon>Kitasatosporales</taxon>
        <taxon>Streptomycetaceae</taxon>
        <taxon>Streptomyces</taxon>
    </lineage>
</organism>
<comment type="caution">
    <text evidence="3">The sequence shown here is derived from an EMBL/GenBank/DDBJ whole genome shotgun (WGS) entry which is preliminary data.</text>
</comment>
<dbReference type="EMBL" id="JBHSPC010000037">
    <property type="protein sequence ID" value="MFC5671289.1"/>
    <property type="molecule type" value="Genomic_DNA"/>
</dbReference>
<feature type="transmembrane region" description="Helical" evidence="2">
    <location>
        <begin position="91"/>
        <end position="121"/>
    </location>
</feature>
<dbReference type="RefSeq" id="WP_381211117.1">
    <property type="nucleotide sequence ID" value="NZ_JBHSPC010000037.1"/>
</dbReference>
<evidence type="ECO:0000256" key="2">
    <source>
        <dbReference type="SAM" id="Phobius"/>
    </source>
</evidence>
<accession>A0ABW0XNS7</accession>
<feature type="region of interest" description="Disordered" evidence="1">
    <location>
        <begin position="1"/>
        <end position="23"/>
    </location>
</feature>
<evidence type="ECO:0000313" key="3">
    <source>
        <dbReference type="EMBL" id="MFC5671289.1"/>
    </source>
</evidence>
<reference evidence="4" key="1">
    <citation type="journal article" date="2019" name="Int. J. Syst. Evol. Microbiol.">
        <title>The Global Catalogue of Microorganisms (GCM) 10K type strain sequencing project: providing services to taxonomists for standard genome sequencing and annotation.</title>
        <authorList>
            <consortium name="The Broad Institute Genomics Platform"/>
            <consortium name="The Broad Institute Genome Sequencing Center for Infectious Disease"/>
            <person name="Wu L."/>
            <person name="Ma J."/>
        </authorList>
    </citation>
    <scope>NUCLEOTIDE SEQUENCE [LARGE SCALE GENOMIC DNA]</scope>
    <source>
        <strain evidence="4">JCM 13852</strain>
    </source>
</reference>